<comment type="caution">
    <text evidence="1">The sequence shown here is derived from an EMBL/GenBank/DDBJ whole genome shotgun (WGS) entry which is preliminary data.</text>
</comment>
<reference evidence="1 2" key="1">
    <citation type="submission" date="2015-01" db="EMBL/GenBank/DDBJ databases">
        <title>Evolution of Trichinella species and genotypes.</title>
        <authorList>
            <person name="Korhonen P.K."/>
            <person name="Edoardo P."/>
            <person name="Giuseppe L.R."/>
            <person name="Gasser R.B."/>
        </authorList>
    </citation>
    <scope>NUCLEOTIDE SEQUENCE [LARGE SCALE GENOMIC DNA]</scope>
    <source>
        <strain evidence="1">ISS1029</strain>
    </source>
</reference>
<sequence length="139" mass="15429">MRNRATMFNGGESHNPAIPDAAVGQKLLCTILLLAICHGGCRSCFFHYTEAFFVQQAELLLSAINHWSIERLLQPAVALRRVSLKRATSSSSSSSLWTLWLNKKLSHRECLADGHLGMQPVCMISRVSLDDRHGQGQNP</sequence>
<gene>
    <name evidence="1" type="ORF">T11_11966</name>
</gene>
<proteinExistence type="predicted"/>
<name>A0A0V1H300_9BILA</name>
<organism evidence="1 2">
    <name type="scientific">Trichinella zimbabwensis</name>
    <dbReference type="NCBI Taxonomy" id="268475"/>
    <lineage>
        <taxon>Eukaryota</taxon>
        <taxon>Metazoa</taxon>
        <taxon>Ecdysozoa</taxon>
        <taxon>Nematoda</taxon>
        <taxon>Enoplea</taxon>
        <taxon>Dorylaimia</taxon>
        <taxon>Trichinellida</taxon>
        <taxon>Trichinellidae</taxon>
        <taxon>Trichinella</taxon>
    </lineage>
</organism>
<accession>A0A0V1H300</accession>
<evidence type="ECO:0000313" key="1">
    <source>
        <dbReference type="EMBL" id="KRZ05048.1"/>
    </source>
</evidence>
<dbReference type="AlphaFoldDB" id="A0A0V1H300"/>
<dbReference type="OrthoDB" id="10340674at2759"/>
<dbReference type="EMBL" id="JYDP01000147">
    <property type="protein sequence ID" value="KRZ05048.1"/>
    <property type="molecule type" value="Genomic_DNA"/>
</dbReference>
<dbReference type="Proteomes" id="UP000055024">
    <property type="component" value="Unassembled WGS sequence"/>
</dbReference>
<keyword evidence="2" id="KW-1185">Reference proteome</keyword>
<evidence type="ECO:0000313" key="2">
    <source>
        <dbReference type="Proteomes" id="UP000055024"/>
    </source>
</evidence>
<protein>
    <submittedName>
        <fullName evidence="1">Uncharacterized protein</fullName>
    </submittedName>
</protein>